<dbReference type="AlphaFoldDB" id="A0A367WDT8"/>
<evidence type="ECO:0000313" key="2">
    <source>
        <dbReference type="Proteomes" id="UP000253226"/>
    </source>
</evidence>
<evidence type="ECO:0000313" key="1">
    <source>
        <dbReference type="EMBL" id="RCK39588.1"/>
    </source>
</evidence>
<name>A0A367WDT8_9PROT</name>
<proteinExistence type="predicted"/>
<reference evidence="1 2" key="1">
    <citation type="submission" date="2014-07" db="EMBL/GenBank/DDBJ databases">
        <title>Draft genome sequence of Thalassospira profundimaris 35.</title>
        <authorList>
            <person name="Lai Q."/>
            <person name="Shao Z."/>
        </authorList>
    </citation>
    <scope>NUCLEOTIDE SEQUENCE [LARGE SCALE GENOMIC DNA]</scope>
    <source>
        <strain evidence="1 2">35</strain>
    </source>
</reference>
<dbReference type="EMBL" id="JPWF01000001">
    <property type="protein sequence ID" value="RCK39588.1"/>
    <property type="molecule type" value="Genomic_DNA"/>
</dbReference>
<protein>
    <submittedName>
        <fullName evidence="1">Uncharacterized protein</fullName>
    </submittedName>
</protein>
<dbReference type="Proteomes" id="UP000253226">
    <property type="component" value="Unassembled WGS sequence"/>
</dbReference>
<comment type="caution">
    <text evidence="1">The sequence shown here is derived from an EMBL/GenBank/DDBJ whole genome shotgun (WGS) entry which is preliminary data.</text>
</comment>
<sequence length="63" mass="7226">MLFSIVSIGGVSIQKHEKPCLSCNYKVWTVRTPQHRLRALPDGQPHFLSYPKKIFAYLATTDH</sequence>
<organism evidence="1 2">
    <name type="scientific">Thalassospira profundimaris</name>
    <dbReference type="NCBI Taxonomy" id="502049"/>
    <lineage>
        <taxon>Bacteria</taxon>
        <taxon>Pseudomonadati</taxon>
        <taxon>Pseudomonadota</taxon>
        <taxon>Alphaproteobacteria</taxon>
        <taxon>Rhodospirillales</taxon>
        <taxon>Thalassospiraceae</taxon>
        <taxon>Thalassospira</taxon>
    </lineage>
</organism>
<accession>A0A367WDT8</accession>
<gene>
    <name evidence="1" type="ORF">TH19_00580</name>
</gene>